<evidence type="ECO:0000256" key="1">
    <source>
        <dbReference type="SAM" id="MobiDB-lite"/>
    </source>
</evidence>
<accession>A0A1I8M4R8</accession>
<organism evidence="2">
    <name type="scientific">Musca domestica</name>
    <name type="common">House fly</name>
    <dbReference type="NCBI Taxonomy" id="7370"/>
    <lineage>
        <taxon>Eukaryota</taxon>
        <taxon>Metazoa</taxon>
        <taxon>Ecdysozoa</taxon>
        <taxon>Arthropoda</taxon>
        <taxon>Hexapoda</taxon>
        <taxon>Insecta</taxon>
        <taxon>Pterygota</taxon>
        <taxon>Neoptera</taxon>
        <taxon>Endopterygota</taxon>
        <taxon>Diptera</taxon>
        <taxon>Brachycera</taxon>
        <taxon>Muscomorpha</taxon>
        <taxon>Muscoidea</taxon>
        <taxon>Muscidae</taxon>
        <taxon>Musca</taxon>
    </lineage>
</organism>
<feature type="region of interest" description="Disordered" evidence="1">
    <location>
        <begin position="26"/>
        <end position="47"/>
    </location>
</feature>
<feature type="compositionally biased region" description="Gly residues" evidence="1">
    <location>
        <begin position="32"/>
        <end position="44"/>
    </location>
</feature>
<dbReference type="EnsemblMetazoa" id="MDOA001212-RA">
    <property type="protein sequence ID" value="MDOA001212-PA"/>
    <property type="gene ID" value="MDOA001212"/>
</dbReference>
<dbReference type="VEuPathDB" id="VectorBase:MDOMA2_015824"/>
<proteinExistence type="predicted"/>
<name>A0A1I8M4R8_MUSDO</name>
<dbReference type="Proteomes" id="UP001652621">
    <property type="component" value="Unplaced"/>
</dbReference>
<evidence type="ECO:0000313" key="4">
    <source>
        <dbReference type="RefSeq" id="XP_005178243.1"/>
    </source>
</evidence>
<sequence>MTATTPVKINRSNSFVNSLKWWPLQNHQPTNGDGGGGGGGGGGANSPAGLAGFRGLISFNKTPTQTTFGSSVAVQKLRESKWFTREEQRIFCAVVECGFIVELRSSAAVARKLAQQQQRRQRLLSLSNKTTTGHHHQTTISNGNCGGIEDLSGKCNSVATTNCHNDSQRIFTTSVSSSDYSSDYAIADDDDDFDEDDLELQDKNDTPIPTWFGIVLCKTTKDNKTKPDTIEIFSVKIRENGTFKMLKMSLEDVWTNGWELRINNFADKEKAPHNEKDIRNQISFARKAKQSLWNNNQHFVYWCRYGSRQQDVRKRQMSECVKWGSVGMNAGMLLLMNKKSYSTSK</sequence>
<gene>
    <name evidence="2" type="primary">101895125</name>
    <name evidence="4" type="synonym">LOC101895125</name>
</gene>
<dbReference type="VEuPathDB" id="VectorBase:MDOA001212"/>
<evidence type="ECO:0000313" key="3">
    <source>
        <dbReference type="Proteomes" id="UP001652621"/>
    </source>
</evidence>
<evidence type="ECO:0000313" key="2">
    <source>
        <dbReference type="EnsemblMetazoa" id="MDOA001212-PA"/>
    </source>
</evidence>
<keyword evidence="3" id="KW-1185">Reference proteome</keyword>
<dbReference type="KEGG" id="mde:101895125"/>
<dbReference type="OrthoDB" id="6357691at2759"/>
<protein>
    <submittedName>
        <fullName evidence="4">Uncharacterized protein LOC101895125</fullName>
    </submittedName>
</protein>
<reference evidence="2" key="1">
    <citation type="submission" date="2020-05" db="UniProtKB">
        <authorList>
            <consortium name="EnsemblMetazoa"/>
        </authorList>
    </citation>
    <scope>IDENTIFICATION</scope>
    <source>
        <strain evidence="2">Aabys</strain>
    </source>
</reference>
<dbReference type="AlphaFoldDB" id="A0A1I8M4R8"/>
<dbReference type="RefSeq" id="XP_005178243.1">
    <property type="nucleotide sequence ID" value="XM_005178186.3"/>
</dbReference>
<dbReference type="eggNOG" id="ENOG502STVX">
    <property type="taxonomic scope" value="Eukaryota"/>
</dbReference>
<dbReference type="Gene3D" id="3.90.1720.10">
    <property type="entry name" value="endopeptidase domain like (from Nostoc punctiforme)"/>
    <property type="match status" value="1"/>
</dbReference>
<reference evidence="4" key="2">
    <citation type="submission" date="2025-04" db="UniProtKB">
        <authorList>
            <consortium name="RefSeq"/>
        </authorList>
    </citation>
    <scope>IDENTIFICATION</scope>
    <source>
        <strain evidence="4">Aabys</strain>
    </source>
</reference>